<organism evidence="1 2">
    <name type="scientific">Marinicrinis sediminis</name>
    <dbReference type="NCBI Taxonomy" id="1652465"/>
    <lineage>
        <taxon>Bacteria</taxon>
        <taxon>Bacillati</taxon>
        <taxon>Bacillota</taxon>
        <taxon>Bacilli</taxon>
        <taxon>Bacillales</taxon>
        <taxon>Paenibacillaceae</taxon>
    </lineage>
</organism>
<keyword evidence="2" id="KW-1185">Reference proteome</keyword>
<dbReference type="Proteomes" id="UP001597497">
    <property type="component" value="Unassembled WGS sequence"/>
</dbReference>
<evidence type="ECO:0000313" key="1">
    <source>
        <dbReference type="EMBL" id="MFD2672167.1"/>
    </source>
</evidence>
<evidence type="ECO:0000313" key="2">
    <source>
        <dbReference type="Proteomes" id="UP001597497"/>
    </source>
</evidence>
<comment type="caution">
    <text evidence="1">The sequence shown here is derived from an EMBL/GenBank/DDBJ whole genome shotgun (WGS) entry which is preliminary data.</text>
</comment>
<gene>
    <name evidence="1" type="ORF">ACFSUC_11200</name>
</gene>
<evidence type="ECO:0008006" key="3">
    <source>
        <dbReference type="Google" id="ProtNLM"/>
    </source>
</evidence>
<name>A0ABW5RAU2_9BACL</name>
<dbReference type="EMBL" id="JBHUMM010000025">
    <property type="protein sequence ID" value="MFD2672167.1"/>
    <property type="molecule type" value="Genomic_DNA"/>
</dbReference>
<accession>A0ABW5RAU2</accession>
<dbReference type="RefSeq" id="WP_379929689.1">
    <property type="nucleotide sequence ID" value="NZ_JBHUMM010000025.1"/>
</dbReference>
<dbReference type="Gene3D" id="3.40.50.1010">
    <property type="entry name" value="5'-nuclease"/>
    <property type="match status" value="1"/>
</dbReference>
<reference evidence="2" key="1">
    <citation type="journal article" date="2019" name="Int. J. Syst. Evol. Microbiol.">
        <title>The Global Catalogue of Microorganisms (GCM) 10K type strain sequencing project: providing services to taxonomists for standard genome sequencing and annotation.</title>
        <authorList>
            <consortium name="The Broad Institute Genomics Platform"/>
            <consortium name="The Broad Institute Genome Sequencing Center for Infectious Disease"/>
            <person name="Wu L."/>
            <person name="Ma J."/>
        </authorList>
    </citation>
    <scope>NUCLEOTIDE SEQUENCE [LARGE SCALE GENOMIC DNA]</scope>
    <source>
        <strain evidence="2">KCTC 33676</strain>
    </source>
</reference>
<protein>
    <recommendedName>
        <fullName evidence="3">NYN domain-containing protein</fullName>
    </recommendedName>
</protein>
<sequence>MYNIFISGSKPFEKPLLLYVDNSNIFIEGQRLAAHKGESRFDLRIHFSNFLYMVSKGTFDFSEVVWGGSTPPESDKVWKKLRKKGIKPDLIQRSSEGESETVDHILQLSMHRHTRKYKKNKGTILLCTGDGKGYNKEEGFLYDIKGLVEEGWEFVLFSWTHCCHDELREFAKQKGVYIGLEFFYDQITFIKNGRRSNKVDLGIYNSLRIDKKESLQ</sequence>
<proteinExistence type="predicted"/>